<dbReference type="EMBL" id="CP032549">
    <property type="protein sequence ID" value="QIV86462.1"/>
    <property type="molecule type" value="Genomic_DNA"/>
</dbReference>
<dbReference type="SUPFAM" id="SSF53795">
    <property type="entry name" value="PEP carboxykinase-like"/>
    <property type="match status" value="1"/>
</dbReference>
<reference evidence="1 2" key="1">
    <citation type="submission" date="2018-09" db="EMBL/GenBank/DDBJ databases">
        <title>Glutamicibacter mishrai S5-52T (LMG 29155T = KCTC 39846T).</title>
        <authorList>
            <person name="Das S.K."/>
        </authorList>
    </citation>
    <scope>NUCLEOTIDE SEQUENCE [LARGE SCALE GENOMIC DNA]</scope>
    <source>
        <strain evidence="1 2">S5-52</strain>
    </source>
</reference>
<name>A0A6H0SFN9_9MICC</name>
<dbReference type="RefSeq" id="WP_172511403.1">
    <property type="nucleotide sequence ID" value="NZ_CP032549.1"/>
</dbReference>
<sequence length="385" mass="41828">MTSEFGADTTIRTAFFDNGAIPDGFSLHAVVMGISTLVRVVAHPEHFDARIFREMTSIWSPASEVGDQSSVMGNESLPLITMGKCNDVNAEAVASEFSTVVTRVSLHVLKKANQLLLHAGGIADDHGNVAVIVGPSGRGKTTTIREMAREYSYVSDETIAIDAEGRVLPYPKPLSVIVSEHKHKQQIPSAQLGMKQLESNQLRIGSIVILERGKSGSKGDVEPVSLAEALNLISSQSSYLTFVTHPLAFIARLMNETGGFKRLTAGSVDFLASLAPKLWEPYHAEQWEHVMPSDRRNSFVGSEVVDALSTIDGVLVMTSEGKLHTLSAIASDIWRGLFRGARLENIGQKIESEFGTPLNTSIHNAVSEYVEELKALRIISDVAEF</sequence>
<dbReference type="SUPFAM" id="SSF52540">
    <property type="entry name" value="P-loop containing nucleoside triphosphate hydrolases"/>
    <property type="match status" value="1"/>
</dbReference>
<dbReference type="Pfam" id="PF05402">
    <property type="entry name" value="PqqD"/>
    <property type="match status" value="1"/>
</dbReference>
<organism evidence="1 2">
    <name type="scientific">Glutamicibacter mishrai</name>
    <dbReference type="NCBI Taxonomy" id="1775880"/>
    <lineage>
        <taxon>Bacteria</taxon>
        <taxon>Bacillati</taxon>
        <taxon>Actinomycetota</taxon>
        <taxon>Actinomycetes</taxon>
        <taxon>Micrococcales</taxon>
        <taxon>Micrococcaceae</taxon>
        <taxon>Glutamicibacter</taxon>
    </lineage>
</organism>
<accession>A0A6H0SFN9</accession>
<gene>
    <name evidence="1" type="ORF">D3791_04580</name>
</gene>
<dbReference type="AlphaFoldDB" id="A0A6H0SFN9"/>
<evidence type="ECO:0000313" key="2">
    <source>
        <dbReference type="Proteomes" id="UP000502331"/>
    </source>
</evidence>
<keyword evidence="2" id="KW-1185">Reference proteome</keyword>
<proteinExistence type="predicted"/>
<dbReference type="InterPro" id="IPR008792">
    <property type="entry name" value="PQQD"/>
</dbReference>
<dbReference type="Proteomes" id="UP000502331">
    <property type="component" value="Chromosome"/>
</dbReference>
<protein>
    <submittedName>
        <fullName evidence="1">PqqD family peptide modification chaperone</fullName>
    </submittedName>
</protein>
<dbReference type="InterPro" id="IPR027417">
    <property type="entry name" value="P-loop_NTPase"/>
</dbReference>
<dbReference type="Gene3D" id="3.40.50.300">
    <property type="entry name" value="P-loop containing nucleotide triphosphate hydrolases"/>
    <property type="match status" value="1"/>
</dbReference>
<evidence type="ECO:0000313" key="1">
    <source>
        <dbReference type="EMBL" id="QIV86462.1"/>
    </source>
</evidence>